<protein>
    <recommendedName>
        <fullName evidence="4">Sulfotransferase family protein</fullName>
    </recommendedName>
</protein>
<dbReference type="EMBL" id="JAYGHT010000131">
    <property type="protein sequence ID" value="MEA5521281.1"/>
    <property type="molecule type" value="Genomic_DNA"/>
</dbReference>
<feature type="coiled-coil region" evidence="1">
    <location>
        <begin position="370"/>
        <end position="404"/>
    </location>
</feature>
<evidence type="ECO:0000313" key="2">
    <source>
        <dbReference type="EMBL" id="MEA5521281.1"/>
    </source>
</evidence>
<dbReference type="RefSeq" id="WP_323273060.1">
    <property type="nucleotide sequence ID" value="NZ_JAYGHT010000131.1"/>
</dbReference>
<evidence type="ECO:0008006" key="4">
    <source>
        <dbReference type="Google" id="ProtNLM"/>
    </source>
</evidence>
<sequence>MAIIVTPNLHVLETDRDLLEDFTIDSPKPGVSIRHDALNLSGWVVSRKSPAILVQLLKQDQVFVEVPVNIHRPRVAQRYAEILGSEKSGFEIPIFLSDELKETAEIILQVVLADQTRVPLAVLSFECDKKSYNKKTFFIHVAKTAGSSFNEFLKTYFYGDDHCEKYRKDGQQTQFTELDKLKSFEYISGHLTLREFQRDFKRDDYFLVTLLRDPIHQVISHLNWVYYVSEDVNSDFFKSHPRHDQEISLSVRKRNPSDYKEIIQALSDHPGLFANNQSRYFQTNNPFTSQNIIENLESFDLVGITENYQSFIDSYVNLHQKNMELIIHKENRNKKPALSKEELIGNPEFISFMNKFNSVDMEVYNYFLHRDKIQQSLKGSRLRLQKIQAEMSEQKYSLEQIKHKL</sequence>
<accession>A0ABU5U256</accession>
<name>A0ABU5U256_9CYAN</name>
<reference evidence="2 3" key="1">
    <citation type="submission" date="2023-12" db="EMBL/GenBank/DDBJ databases">
        <title>Baltic Sea Cyanobacteria.</title>
        <authorList>
            <person name="Delbaje E."/>
            <person name="Fewer D.P."/>
            <person name="Shishido T.K."/>
        </authorList>
    </citation>
    <scope>NUCLEOTIDE SEQUENCE [LARGE SCALE GENOMIC DNA]</scope>
    <source>
        <strain evidence="2 3">CCNP 1315</strain>
    </source>
</reference>
<gene>
    <name evidence="2" type="ORF">VB854_20280</name>
</gene>
<organism evidence="2 3">
    <name type="scientific">Limnoraphis robusta CCNP1315</name>
    <dbReference type="NCBI Taxonomy" id="3110306"/>
    <lineage>
        <taxon>Bacteria</taxon>
        <taxon>Bacillati</taxon>
        <taxon>Cyanobacteriota</taxon>
        <taxon>Cyanophyceae</taxon>
        <taxon>Oscillatoriophycideae</taxon>
        <taxon>Oscillatoriales</taxon>
        <taxon>Sirenicapillariaceae</taxon>
        <taxon>Limnoraphis</taxon>
    </lineage>
</organism>
<dbReference type="Proteomes" id="UP001301728">
    <property type="component" value="Unassembled WGS sequence"/>
</dbReference>
<evidence type="ECO:0000256" key="1">
    <source>
        <dbReference type="SAM" id="Coils"/>
    </source>
</evidence>
<comment type="caution">
    <text evidence="2">The sequence shown here is derived from an EMBL/GenBank/DDBJ whole genome shotgun (WGS) entry which is preliminary data.</text>
</comment>
<dbReference type="Gene3D" id="3.40.50.300">
    <property type="entry name" value="P-loop containing nucleotide triphosphate hydrolases"/>
    <property type="match status" value="1"/>
</dbReference>
<proteinExistence type="predicted"/>
<keyword evidence="3" id="KW-1185">Reference proteome</keyword>
<evidence type="ECO:0000313" key="3">
    <source>
        <dbReference type="Proteomes" id="UP001301728"/>
    </source>
</evidence>
<keyword evidence="1" id="KW-0175">Coiled coil</keyword>
<dbReference type="InterPro" id="IPR027417">
    <property type="entry name" value="P-loop_NTPase"/>
</dbReference>